<dbReference type="OrthoDB" id="9030204at2759"/>
<dbReference type="AlphaFoldDB" id="A0A8H3ELN9"/>
<dbReference type="Pfam" id="PF04664">
    <property type="entry name" value="OGFr_N"/>
    <property type="match status" value="1"/>
</dbReference>
<dbReference type="Proteomes" id="UP000664169">
    <property type="component" value="Unassembled WGS sequence"/>
</dbReference>
<comment type="caution">
    <text evidence="3">The sequence shown here is derived from an EMBL/GenBank/DDBJ whole genome shotgun (WGS) entry which is preliminary data.</text>
</comment>
<accession>A0A8H3ELN9</accession>
<dbReference type="InterPro" id="IPR006757">
    <property type="entry name" value="OGF_rcpt"/>
</dbReference>
<dbReference type="PANTHER" id="PTHR14015:SF2">
    <property type="entry name" value="OPIOID GROWTH FACTOR RECEPTOR (OGFR) CONSERVED DOMAIN-CONTAINING PROTEIN"/>
    <property type="match status" value="1"/>
</dbReference>
<dbReference type="GO" id="GO:0016020">
    <property type="term" value="C:membrane"/>
    <property type="evidence" value="ECO:0007669"/>
    <property type="project" value="InterPro"/>
</dbReference>
<name>A0A8H3ELN9_9LECA</name>
<sequence length="223" mass="25636">MDLLGFYRMDNPQADARGRTLNTILSWSDVKLEICHDYIQVVFPLPESSQFAWNAPIVDKRVYEAFNSNNKQIGLQSNLQRAFLRILKFYGFEVPKGVQIQPSAGREDAGIAAEWSDNHDERFANWVRPGHNHLRITRIIRSLRILGRQDLAKILFEAIESVWSSPQYQHQCSGESMQWWSRAYSWPLYSPPQGEEGEVGPGLKWLKRILDTQSLQQATGSTT</sequence>
<gene>
    <name evidence="3" type="ORF">GOMPHAMPRED_003073</name>
</gene>
<feature type="domain" description="Opioid growth factor receptor (OGFr) conserved" evidence="2">
    <location>
        <begin position="31"/>
        <end position="155"/>
    </location>
</feature>
<dbReference type="GO" id="GO:0140625">
    <property type="term" value="F:opioid growth factor receptor activity"/>
    <property type="evidence" value="ECO:0007669"/>
    <property type="project" value="InterPro"/>
</dbReference>
<protein>
    <recommendedName>
        <fullName evidence="2">Opioid growth factor receptor (OGFr) conserved domain-containing protein</fullName>
    </recommendedName>
</protein>
<organism evidence="3 4">
    <name type="scientific">Gomphillus americanus</name>
    <dbReference type="NCBI Taxonomy" id="1940652"/>
    <lineage>
        <taxon>Eukaryota</taxon>
        <taxon>Fungi</taxon>
        <taxon>Dikarya</taxon>
        <taxon>Ascomycota</taxon>
        <taxon>Pezizomycotina</taxon>
        <taxon>Lecanoromycetes</taxon>
        <taxon>OSLEUM clade</taxon>
        <taxon>Ostropomycetidae</taxon>
        <taxon>Ostropales</taxon>
        <taxon>Graphidaceae</taxon>
        <taxon>Gomphilloideae</taxon>
        <taxon>Gomphillus</taxon>
    </lineage>
</organism>
<dbReference type="InterPro" id="IPR039574">
    <property type="entry name" value="OGFr"/>
</dbReference>
<evidence type="ECO:0000313" key="3">
    <source>
        <dbReference type="EMBL" id="CAF9905196.1"/>
    </source>
</evidence>
<dbReference type="PANTHER" id="PTHR14015">
    <property type="entry name" value="OPIOID GROWTH FACTOR RECEPTOR OGFR ZETA-TYPE OPIOID RECEPTOR"/>
    <property type="match status" value="1"/>
</dbReference>
<evidence type="ECO:0000259" key="2">
    <source>
        <dbReference type="Pfam" id="PF04664"/>
    </source>
</evidence>
<proteinExistence type="inferred from homology"/>
<reference evidence="3" key="1">
    <citation type="submission" date="2021-03" db="EMBL/GenBank/DDBJ databases">
        <authorList>
            <person name="Tagirdzhanova G."/>
        </authorList>
    </citation>
    <scope>NUCLEOTIDE SEQUENCE</scope>
</reference>
<dbReference type="EMBL" id="CAJPDQ010000002">
    <property type="protein sequence ID" value="CAF9905196.1"/>
    <property type="molecule type" value="Genomic_DNA"/>
</dbReference>
<comment type="similarity">
    <text evidence="1">Belongs to the opioid growth factor receptor family.</text>
</comment>
<evidence type="ECO:0000313" key="4">
    <source>
        <dbReference type="Proteomes" id="UP000664169"/>
    </source>
</evidence>
<evidence type="ECO:0000256" key="1">
    <source>
        <dbReference type="ARBA" id="ARBA00010365"/>
    </source>
</evidence>
<keyword evidence="4" id="KW-1185">Reference proteome</keyword>